<dbReference type="Gene3D" id="3.30.565.10">
    <property type="entry name" value="Histidine kinase-like ATPase, C-terminal domain"/>
    <property type="match status" value="1"/>
</dbReference>
<evidence type="ECO:0000259" key="12">
    <source>
        <dbReference type="Pfam" id="PF13796"/>
    </source>
</evidence>
<keyword evidence="14" id="KW-1185">Reference proteome</keyword>
<reference evidence="13" key="2">
    <citation type="submission" date="2020-09" db="EMBL/GenBank/DDBJ databases">
        <authorList>
            <person name="Sun Q."/>
            <person name="Zhou Y."/>
        </authorList>
    </citation>
    <scope>NUCLEOTIDE SEQUENCE</scope>
    <source>
        <strain evidence="13">CGMCC 1.12785</strain>
    </source>
</reference>
<comment type="catalytic activity">
    <reaction evidence="1">
        <text>ATP + protein L-histidine = ADP + protein N-phospho-L-histidine.</text>
        <dbReference type="EC" id="2.7.13.3"/>
    </reaction>
</comment>
<evidence type="ECO:0000256" key="7">
    <source>
        <dbReference type="ARBA" id="ARBA00022840"/>
    </source>
</evidence>
<keyword evidence="9" id="KW-0472">Membrane</keyword>
<dbReference type="InterPro" id="IPR025828">
    <property type="entry name" value="Put_sensor_dom"/>
</dbReference>
<feature type="transmembrane region" description="Helical" evidence="9">
    <location>
        <begin position="151"/>
        <end position="175"/>
    </location>
</feature>
<name>A0A8J2TVR9_9MICO</name>
<evidence type="ECO:0000256" key="9">
    <source>
        <dbReference type="SAM" id="Phobius"/>
    </source>
</evidence>
<feature type="transmembrane region" description="Helical" evidence="9">
    <location>
        <begin position="15"/>
        <end position="46"/>
    </location>
</feature>
<dbReference type="InterPro" id="IPR050482">
    <property type="entry name" value="Sensor_HK_TwoCompSys"/>
</dbReference>
<evidence type="ECO:0000256" key="5">
    <source>
        <dbReference type="ARBA" id="ARBA00022741"/>
    </source>
</evidence>
<comment type="caution">
    <text evidence="13">The sequence shown here is derived from an EMBL/GenBank/DDBJ whole genome shotgun (WGS) entry which is preliminary data.</text>
</comment>
<keyword evidence="8" id="KW-0902">Two-component regulatory system</keyword>
<evidence type="ECO:0000256" key="8">
    <source>
        <dbReference type="ARBA" id="ARBA00023012"/>
    </source>
</evidence>
<keyword evidence="4" id="KW-0808">Transferase</keyword>
<dbReference type="InterPro" id="IPR011712">
    <property type="entry name" value="Sig_transdc_His_kin_sub3_dim/P"/>
</dbReference>
<evidence type="ECO:0000313" key="14">
    <source>
        <dbReference type="Proteomes" id="UP000616114"/>
    </source>
</evidence>
<dbReference type="EMBL" id="BMFY01000002">
    <property type="protein sequence ID" value="GGA05208.1"/>
    <property type="molecule type" value="Genomic_DNA"/>
</dbReference>
<dbReference type="EC" id="2.7.13.3" evidence="2"/>
<dbReference type="Gene3D" id="1.20.5.1930">
    <property type="match status" value="1"/>
</dbReference>
<keyword evidence="6 13" id="KW-0418">Kinase</keyword>
<dbReference type="Pfam" id="PF13796">
    <property type="entry name" value="Sensor"/>
    <property type="match status" value="1"/>
</dbReference>
<dbReference type="Pfam" id="PF07730">
    <property type="entry name" value="HisKA_3"/>
    <property type="match status" value="1"/>
</dbReference>
<sequence>MGVFNVITSGVLAVVWLWLPVGLLTGGFSSLFFGLGVLLLVAWVYVMRGAIWFERHRAQAVYGGELRVPAPRRSRREGFVAWLHELWLTVSSGDFWRGVAYHHLTQLLGLLMLALLICGVAVGAACIVVFLNPSFDLVTQFGFDIGTAALGWALLGLGVILLPVALVLLWFSAYLDRWMALSMLGTTKAEELAKEVTSLDQARVGAVDAAAAERKRIERDLHDGAQPRLVALSMTLGLAKTKLDTEPERARELIEEAHSESKAVVSELRRLARGIHPAVLTDLGLDAALSAVAAHSRVPVDLQVNLSERPGREAESIAYFVVSEALTNINKHAGASTARVRIHAAGDPGDPDDAGGSVTGRRLVVSVSDDGIGGARIVRDGASTGLAGLQARALAARGTFTLTSPAGGPTTLVVEIPCES</sequence>
<keyword evidence="5" id="KW-0547">Nucleotide-binding</keyword>
<dbReference type="GO" id="GO:0000155">
    <property type="term" value="F:phosphorelay sensor kinase activity"/>
    <property type="evidence" value="ECO:0007669"/>
    <property type="project" value="InterPro"/>
</dbReference>
<dbReference type="InterPro" id="IPR036890">
    <property type="entry name" value="HATPase_C_sf"/>
</dbReference>
<dbReference type="SUPFAM" id="SSF55874">
    <property type="entry name" value="ATPase domain of HSP90 chaperone/DNA topoisomerase II/histidine kinase"/>
    <property type="match status" value="1"/>
</dbReference>
<evidence type="ECO:0000256" key="4">
    <source>
        <dbReference type="ARBA" id="ARBA00022679"/>
    </source>
</evidence>
<keyword evidence="9" id="KW-1133">Transmembrane helix</keyword>
<dbReference type="Pfam" id="PF02518">
    <property type="entry name" value="HATPase_c"/>
    <property type="match status" value="1"/>
</dbReference>
<feature type="domain" description="Histidine kinase/HSP90-like ATPase" evidence="10">
    <location>
        <begin position="319"/>
        <end position="418"/>
    </location>
</feature>
<protein>
    <recommendedName>
        <fullName evidence="2">histidine kinase</fullName>
        <ecNumber evidence="2">2.7.13.3</ecNumber>
    </recommendedName>
</protein>
<proteinExistence type="predicted"/>
<keyword evidence="3" id="KW-0597">Phosphoprotein</keyword>
<dbReference type="AlphaFoldDB" id="A0A8J2TVR9"/>
<dbReference type="Proteomes" id="UP000616114">
    <property type="component" value="Unassembled WGS sequence"/>
</dbReference>
<reference evidence="13" key="1">
    <citation type="journal article" date="2014" name="Int. J. Syst. Evol. Microbiol.">
        <title>Complete genome sequence of Corynebacterium casei LMG S-19264T (=DSM 44701T), isolated from a smear-ripened cheese.</title>
        <authorList>
            <consortium name="US DOE Joint Genome Institute (JGI-PGF)"/>
            <person name="Walter F."/>
            <person name="Albersmeier A."/>
            <person name="Kalinowski J."/>
            <person name="Ruckert C."/>
        </authorList>
    </citation>
    <scope>NUCLEOTIDE SEQUENCE</scope>
    <source>
        <strain evidence="13">CGMCC 1.12785</strain>
    </source>
</reference>
<evidence type="ECO:0000313" key="13">
    <source>
        <dbReference type="EMBL" id="GGA05208.1"/>
    </source>
</evidence>
<dbReference type="InterPro" id="IPR003594">
    <property type="entry name" value="HATPase_dom"/>
</dbReference>
<evidence type="ECO:0000259" key="10">
    <source>
        <dbReference type="Pfam" id="PF02518"/>
    </source>
</evidence>
<feature type="domain" description="Putative sensor" evidence="12">
    <location>
        <begin position="7"/>
        <end position="184"/>
    </location>
</feature>
<evidence type="ECO:0000256" key="2">
    <source>
        <dbReference type="ARBA" id="ARBA00012438"/>
    </source>
</evidence>
<evidence type="ECO:0000256" key="6">
    <source>
        <dbReference type="ARBA" id="ARBA00022777"/>
    </source>
</evidence>
<dbReference type="GO" id="GO:0005524">
    <property type="term" value="F:ATP binding"/>
    <property type="evidence" value="ECO:0007669"/>
    <property type="project" value="UniProtKB-KW"/>
</dbReference>
<evidence type="ECO:0000256" key="3">
    <source>
        <dbReference type="ARBA" id="ARBA00022553"/>
    </source>
</evidence>
<keyword evidence="9" id="KW-0812">Transmembrane</keyword>
<dbReference type="CDD" id="cd16917">
    <property type="entry name" value="HATPase_UhpB-NarQ-NarX-like"/>
    <property type="match status" value="1"/>
</dbReference>
<dbReference type="GO" id="GO:0016020">
    <property type="term" value="C:membrane"/>
    <property type="evidence" value="ECO:0007669"/>
    <property type="project" value="InterPro"/>
</dbReference>
<feature type="domain" description="Signal transduction histidine kinase subgroup 3 dimerisation and phosphoacceptor" evidence="11">
    <location>
        <begin position="213"/>
        <end position="280"/>
    </location>
</feature>
<dbReference type="PANTHER" id="PTHR24421">
    <property type="entry name" value="NITRATE/NITRITE SENSOR PROTEIN NARX-RELATED"/>
    <property type="match status" value="1"/>
</dbReference>
<dbReference type="PANTHER" id="PTHR24421:SF10">
    <property type="entry name" value="NITRATE_NITRITE SENSOR PROTEIN NARQ"/>
    <property type="match status" value="1"/>
</dbReference>
<keyword evidence="7" id="KW-0067">ATP-binding</keyword>
<evidence type="ECO:0000259" key="11">
    <source>
        <dbReference type="Pfam" id="PF07730"/>
    </source>
</evidence>
<organism evidence="13 14">
    <name type="scientific">Sediminivirga luteola</name>
    <dbReference type="NCBI Taxonomy" id="1774748"/>
    <lineage>
        <taxon>Bacteria</taxon>
        <taxon>Bacillati</taxon>
        <taxon>Actinomycetota</taxon>
        <taxon>Actinomycetes</taxon>
        <taxon>Micrococcales</taxon>
        <taxon>Brevibacteriaceae</taxon>
        <taxon>Sediminivirga</taxon>
    </lineage>
</organism>
<feature type="transmembrane region" description="Helical" evidence="9">
    <location>
        <begin position="107"/>
        <end position="131"/>
    </location>
</feature>
<dbReference type="GO" id="GO:0046983">
    <property type="term" value="F:protein dimerization activity"/>
    <property type="evidence" value="ECO:0007669"/>
    <property type="project" value="InterPro"/>
</dbReference>
<accession>A0A8J2TVR9</accession>
<gene>
    <name evidence="13" type="ORF">GCM10011333_04960</name>
</gene>
<evidence type="ECO:0000256" key="1">
    <source>
        <dbReference type="ARBA" id="ARBA00000085"/>
    </source>
</evidence>